<keyword evidence="5" id="KW-1185">Reference proteome</keyword>
<dbReference type="Pfam" id="PF20153">
    <property type="entry name" value="DUF6535"/>
    <property type="match status" value="1"/>
</dbReference>
<name>G4TB35_SERID</name>
<sequence length="582" mass="66712">MNPSVSHSPEYYAPKKPKPSIWSLYNSLQRDKEFLDDTVNNMDSFLTFAGLFSAIVVAFILETYRLLLPDQSGLIKQLFTSQGSKIGLSPESRQGGTNKLSQHAVCINGLFFASLSATLSSALFTMLLKLWIFQSYQALERLSSPRIRARTRQQIYNTIRKWGVTYRIAILSSLLQISLWLFLIGLVYLLFFINTRVAGTVLAFLITNGVFCVIYLENTVLVDVKIYAPITQFFQNLFRGMKRRIRSRDKAGDAGDEETAGGEAVDKSADDSLQRDKILALKQDRYDTLDVEIVVSAMEEADRLMEMGTILQCFEHLMEFDLVAQERPSAFFQRSILRNLPQALEVGIVNRPRWDNGQFEDAIMLCRFLDWYLSLRRTAQEEKRLRHHLTCPQSILPATLCRFGIKKGDVKAMLYGQIAACRLHHLLQSDSVSEKFCLEAAVAIFKQINKAPVALWIPDPIFFKLVDRYLSALTDCMSRHLHHLTGNRAQELFAETVEQGVALIENIRHPKYYHKLLERLRRQNYVDGCPAQRWQKALSHAIELAIEKSSDQPLHPTRVPQKPLYNIGQWLSMEDIDELFDF</sequence>
<dbReference type="AlphaFoldDB" id="G4TB35"/>
<organism evidence="4 5">
    <name type="scientific">Serendipita indica (strain DSM 11827)</name>
    <name type="common">Root endophyte fungus</name>
    <name type="synonym">Piriformospora indica</name>
    <dbReference type="NCBI Taxonomy" id="1109443"/>
    <lineage>
        <taxon>Eukaryota</taxon>
        <taxon>Fungi</taxon>
        <taxon>Dikarya</taxon>
        <taxon>Basidiomycota</taxon>
        <taxon>Agaricomycotina</taxon>
        <taxon>Agaricomycetes</taxon>
        <taxon>Sebacinales</taxon>
        <taxon>Serendipitaceae</taxon>
        <taxon>Serendipita</taxon>
    </lineage>
</organism>
<dbReference type="EMBL" id="CAFZ01000035">
    <property type="protein sequence ID" value="CCA68528.1"/>
    <property type="molecule type" value="Genomic_DNA"/>
</dbReference>
<dbReference type="OrthoDB" id="3221808at2759"/>
<dbReference type="HOGENOM" id="CLU_468601_0_0_1"/>
<evidence type="ECO:0000313" key="4">
    <source>
        <dbReference type="EMBL" id="CCA68528.1"/>
    </source>
</evidence>
<dbReference type="Proteomes" id="UP000007148">
    <property type="component" value="Unassembled WGS sequence"/>
</dbReference>
<feature type="transmembrane region" description="Helical" evidence="2">
    <location>
        <begin position="109"/>
        <end position="132"/>
    </location>
</feature>
<dbReference type="InterPro" id="IPR045338">
    <property type="entry name" value="DUF6535"/>
</dbReference>
<evidence type="ECO:0000259" key="3">
    <source>
        <dbReference type="Pfam" id="PF20153"/>
    </source>
</evidence>
<comment type="caution">
    <text evidence="4">The sequence shown here is derived from an EMBL/GenBank/DDBJ whole genome shotgun (WGS) entry which is preliminary data.</text>
</comment>
<gene>
    <name evidence="4" type="ORF">PIIN_02392</name>
</gene>
<dbReference type="InParanoid" id="G4TB35"/>
<evidence type="ECO:0000256" key="2">
    <source>
        <dbReference type="SAM" id="Phobius"/>
    </source>
</evidence>
<evidence type="ECO:0000256" key="1">
    <source>
        <dbReference type="SAM" id="MobiDB-lite"/>
    </source>
</evidence>
<reference evidence="4 5" key="1">
    <citation type="journal article" date="2011" name="PLoS Pathog.">
        <title>Endophytic Life Strategies Decoded by Genome and Transcriptome Analyses of the Mutualistic Root Symbiont Piriformospora indica.</title>
        <authorList>
            <person name="Zuccaro A."/>
            <person name="Lahrmann U."/>
            <person name="Guldener U."/>
            <person name="Langen G."/>
            <person name="Pfiffi S."/>
            <person name="Biedenkopf D."/>
            <person name="Wong P."/>
            <person name="Samans B."/>
            <person name="Grimm C."/>
            <person name="Basiewicz M."/>
            <person name="Murat C."/>
            <person name="Martin F."/>
            <person name="Kogel K.H."/>
        </authorList>
    </citation>
    <scope>NUCLEOTIDE SEQUENCE [LARGE SCALE GENOMIC DNA]</scope>
    <source>
        <strain evidence="4 5">DSM 11827</strain>
    </source>
</reference>
<feature type="transmembrane region" description="Helical" evidence="2">
    <location>
        <begin position="45"/>
        <end position="67"/>
    </location>
</feature>
<proteinExistence type="predicted"/>
<dbReference type="STRING" id="1109443.G4TB35"/>
<feature type="domain" description="DUF6535" evidence="3">
    <location>
        <begin position="28"/>
        <end position="191"/>
    </location>
</feature>
<keyword evidence="2" id="KW-1133">Transmembrane helix</keyword>
<feature type="region of interest" description="Disordered" evidence="1">
    <location>
        <begin position="249"/>
        <end position="268"/>
    </location>
</feature>
<keyword evidence="2" id="KW-0472">Membrane</keyword>
<evidence type="ECO:0000313" key="5">
    <source>
        <dbReference type="Proteomes" id="UP000007148"/>
    </source>
</evidence>
<accession>G4TB35</accession>
<feature type="transmembrane region" description="Helical" evidence="2">
    <location>
        <begin position="197"/>
        <end position="216"/>
    </location>
</feature>
<protein>
    <recommendedName>
        <fullName evidence="3">DUF6535 domain-containing protein</fullName>
    </recommendedName>
</protein>
<keyword evidence="2" id="KW-0812">Transmembrane</keyword>
<feature type="transmembrane region" description="Helical" evidence="2">
    <location>
        <begin position="168"/>
        <end position="190"/>
    </location>
</feature>